<evidence type="ECO:0000256" key="1">
    <source>
        <dbReference type="SAM" id="Phobius"/>
    </source>
</evidence>
<feature type="chain" id="PRO_5022099527" evidence="2">
    <location>
        <begin position="26"/>
        <end position="175"/>
    </location>
</feature>
<dbReference type="EMBL" id="VIEB01000565">
    <property type="protein sequence ID" value="TQD86423.1"/>
    <property type="molecule type" value="Genomic_DNA"/>
</dbReference>
<organism evidence="3 4">
    <name type="scientific">Malus baccata</name>
    <name type="common">Siberian crab apple</name>
    <name type="synonym">Pyrus baccata</name>
    <dbReference type="NCBI Taxonomy" id="106549"/>
    <lineage>
        <taxon>Eukaryota</taxon>
        <taxon>Viridiplantae</taxon>
        <taxon>Streptophyta</taxon>
        <taxon>Embryophyta</taxon>
        <taxon>Tracheophyta</taxon>
        <taxon>Spermatophyta</taxon>
        <taxon>Magnoliopsida</taxon>
        <taxon>eudicotyledons</taxon>
        <taxon>Gunneridae</taxon>
        <taxon>Pentapetalae</taxon>
        <taxon>rosids</taxon>
        <taxon>fabids</taxon>
        <taxon>Rosales</taxon>
        <taxon>Rosaceae</taxon>
        <taxon>Amygdaloideae</taxon>
        <taxon>Maleae</taxon>
        <taxon>Malus</taxon>
    </lineage>
</organism>
<evidence type="ECO:0000256" key="2">
    <source>
        <dbReference type="SAM" id="SignalP"/>
    </source>
</evidence>
<proteinExistence type="predicted"/>
<evidence type="ECO:0000313" key="3">
    <source>
        <dbReference type="EMBL" id="TQD86423.1"/>
    </source>
</evidence>
<keyword evidence="4" id="KW-1185">Reference proteome</keyword>
<reference evidence="3 4" key="1">
    <citation type="journal article" date="2019" name="G3 (Bethesda)">
        <title>Sequencing of a Wild Apple (Malus baccata) Genome Unravels the Differences Between Cultivated and Wild Apple Species Regarding Disease Resistance and Cold Tolerance.</title>
        <authorList>
            <person name="Chen X."/>
        </authorList>
    </citation>
    <scope>NUCLEOTIDE SEQUENCE [LARGE SCALE GENOMIC DNA]</scope>
    <source>
        <strain evidence="4">cv. Shandingzi</strain>
        <tissue evidence="3">Leaves</tissue>
    </source>
</reference>
<accession>A0A540LIY2</accession>
<feature type="transmembrane region" description="Helical" evidence="1">
    <location>
        <begin position="49"/>
        <end position="75"/>
    </location>
</feature>
<keyword evidence="2" id="KW-0732">Signal</keyword>
<name>A0A540LIY2_MALBA</name>
<sequence>MASSKTFLLLGLVFAVLLIFSEVSARELTETAPTQTLTWELPDGLVTLHASVVTATALTRLNFQFLISNLIVFLFKRRALKSLPMVTIITDTSINMDTGTDMEGMSMAMDIGNMAMATSTSMEIMDMEAMDTEAMDMEAMDMESMATDIGSTSMGTAITETSNWRCRGRSTELDI</sequence>
<keyword evidence="1" id="KW-0472">Membrane</keyword>
<comment type="caution">
    <text evidence="3">The sequence shown here is derived from an EMBL/GenBank/DDBJ whole genome shotgun (WGS) entry which is preliminary data.</text>
</comment>
<keyword evidence="1" id="KW-0812">Transmembrane</keyword>
<evidence type="ECO:0000313" key="4">
    <source>
        <dbReference type="Proteomes" id="UP000315295"/>
    </source>
</evidence>
<dbReference type="AlphaFoldDB" id="A0A540LIY2"/>
<gene>
    <name evidence="3" type="ORF">C1H46_028026</name>
</gene>
<keyword evidence="1" id="KW-1133">Transmembrane helix</keyword>
<protein>
    <submittedName>
        <fullName evidence="3">Uncharacterized protein</fullName>
    </submittedName>
</protein>
<feature type="signal peptide" evidence="2">
    <location>
        <begin position="1"/>
        <end position="25"/>
    </location>
</feature>
<dbReference type="Proteomes" id="UP000315295">
    <property type="component" value="Unassembled WGS sequence"/>
</dbReference>